<keyword evidence="5" id="KW-0444">Lipid biosynthesis</keyword>
<keyword evidence="7" id="KW-0276">Fatty acid metabolism</keyword>
<evidence type="ECO:0000256" key="8">
    <source>
        <dbReference type="ARBA" id="ARBA00022989"/>
    </source>
</evidence>
<keyword evidence="8 14" id="KW-1133">Transmembrane helix</keyword>
<gene>
    <name evidence="15" type="ORF">GNI_084410</name>
</gene>
<comment type="similarity">
    <text evidence="3">Belongs to the very long-chain fatty acids dehydratase HACD family.</text>
</comment>
<protein>
    <recommendedName>
        <fullName evidence="4">very-long-chain (3R)-3-hydroxyacyl-CoA dehydratase</fullName>
        <ecNumber evidence="4">4.2.1.134</ecNumber>
    </recommendedName>
</protein>
<keyword evidence="16" id="KW-1185">Reference proteome</keyword>
<comment type="caution">
    <text evidence="15">The sequence shown here is derived from an EMBL/GenBank/DDBJ whole genome shotgun (WGS) entry which is preliminary data.</text>
</comment>
<dbReference type="GO" id="GO:0030497">
    <property type="term" value="P:fatty acid elongation"/>
    <property type="evidence" value="ECO:0007669"/>
    <property type="project" value="TreeGrafter"/>
</dbReference>
<dbReference type="EC" id="4.2.1.134" evidence="4"/>
<evidence type="ECO:0000256" key="11">
    <source>
        <dbReference type="ARBA" id="ARBA00023160"/>
    </source>
</evidence>
<dbReference type="VEuPathDB" id="CryptoDB:GNI_084410"/>
<dbReference type="OMA" id="WSYILWQ"/>
<dbReference type="eggNOG" id="KOG3187">
    <property type="taxonomic scope" value="Eukaryota"/>
</dbReference>
<keyword evidence="12" id="KW-0456">Lyase</keyword>
<sequence>MSATVEQLQSSYTTHVTHKNARTSYLVTYNCCCLFVWFLIGLRTLMFNPIYPNNRRRWYDKVGFLVSLATALPILEVVHAAIGLVRSDAVTTFMQVASRMHVSFFIWRLLPVTHLMASTALVITAWTLSEFCRYPFYIFQLIRKDVPYCLKWLRYSAFLVLYPLGILGEVLTMVKAVDLFKTSKFEHWPVPMPNRMNFELNLSYVYMWVLLLYVPGSVHMYSHMCLQRKKALKGCTSDKSQ</sequence>
<evidence type="ECO:0000256" key="13">
    <source>
        <dbReference type="ARBA" id="ARBA00036671"/>
    </source>
</evidence>
<dbReference type="GO" id="GO:0102158">
    <property type="term" value="F:very-long-chain (3R)-3-hydroxyacyl-CoA dehydratase activity"/>
    <property type="evidence" value="ECO:0007669"/>
    <property type="project" value="UniProtKB-EC"/>
</dbReference>
<keyword evidence="11" id="KW-0275">Fatty acid biosynthesis</keyword>
<name>A0A023B618_GRENI</name>
<dbReference type="EMBL" id="AFNH02000634">
    <property type="protein sequence ID" value="EZG65033.1"/>
    <property type="molecule type" value="Genomic_DNA"/>
</dbReference>
<keyword evidence="9" id="KW-0443">Lipid metabolism</keyword>
<evidence type="ECO:0000313" key="16">
    <source>
        <dbReference type="Proteomes" id="UP000019763"/>
    </source>
</evidence>
<feature type="transmembrane region" description="Helical" evidence="14">
    <location>
        <begin position="202"/>
        <end position="221"/>
    </location>
</feature>
<feature type="transmembrane region" description="Helical" evidence="14">
    <location>
        <begin position="62"/>
        <end position="85"/>
    </location>
</feature>
<evidence type="ECO:0000313" key="15">
    <source>
        <dbReference type="EMBL" id="EZG65033.1"/>
    </source>
</evidence>
<reference evidence="15" key="1">
    <citation type="submission" date="2013-12" db="EMBL/GenBank/DDBJ databases">
        <authorList>
            <person name="Omoto C.K."/>
            <person name="Sibley D."/>
            <person name="Venepally P."/>
            <person name="Hadjithomas M."/>
            <person name="Karamycheva S."/>
            <person name="Brunk B."/>
            <person name="Roos D."/>
            <person name="Caler E."/>
            <person name="Lorenzi H."/>
        </authorList>
    </citation>
    <scope>NUCLEOTIDE SEQUENCE</scope>
</reference>
<evidence type="ECO:0000256" key="1">
    <source>
        <dbReference type="ARBA" id="ARBA00004141"/>
    </source>
</evidence>
<evidence type="ECO:0000256" key="10">
    <source>
        <dbReference type="ARBA" id="ARBA00023136"/>
    </source>
</evidence>
<dbReference type="GO" id="GO:0005789">
    <property type="term" value="C:endoplasmic reticulum membrane"/>
    <property type="evidence" value="ECO:0007669"/>
    <property type="project" value="TreeGrafter"/>
</dbReference>
<evidence type="ECO:0000256" key="7">
    <source>
        <dbReference type="ARBA" id="ARBA00022832"/>
    </source>
</evidence>
<dbReference type="OrthoDB" id="46988at2759"/>
<dbReference type="GeneID" id="22913031"/>
<keyword evidence="6 14" id="KW-0812">Transmembrane</keyword>
<evidence type="ECO:0000256" key="6">
    <source>
        <dbReference type="ARBA" id="ARBA00022692"/>
    </source>
</evidence>
<dbReference type="Proteomes" id="UP000019763">
    <property type="component" value="Unassembled WGS sequence"/>
</dbReference>
<keyword evidence="10 14" id="KW-0472">Membrane</keyword>
<dbReference type="InterPro" id="IPR007482">
    <property type="entry name" value="Tyr_Pase-like_PTPLA"/>
</dbReference>
<dbReference type="RefSeq" id="XP_011134109.1">
    <property type="nucleotide sequence ID" value="XM_011135807.1"/>
</dbReference>
<comment type="subcellular location">
    <subcellularLocation>
        <location evidence="1">Membrane</location>
        <topology evidence="1">Multi-pass membrane protein</topology>
    </subcellularLocation>
</comment>
<accession>A0A023B618</accession>
<dbReference type="Pfam" id="PF04387">
    <property type="entry name" value="PTPLA"/>
    <property type="match status" value="1"/>
</dbReference>
<organism evidence="15 16">
    <name type="scientific">Gregarina niphandrodes</name>
    <name type="common">Septate eugregarine</name>
    <dbReference type="NCBI Taxonomy" id="110365"/>
    <lineage>
        <taxon>Eukaryota</taxon>
        <taxon>Sar</taxon>
        <taxon>Alveolata</taxon>
        <taxon>Apicomplexa</taxon>
        <taxon>Conoidasida</taxon>
        <taxon>Gregarinasina</taxon>
        <taxon>Eugregarinorida</taxon>
        <taxon>Gregarinidae</taxon>
        <taxon>Gregarina</taxon>
    </lineage>
</organism>
<dbReference type="PANTHER" id="PTHR11035">
    <property type="entry name" value="VERY-LONG-CHAIN (3R)-3-HYDROXYACYL-COA DEHYDRATASE"/>
    <property type="match status" value="1"/>
</dbReference>
<evidence type="ECO:0000256" key="3">
    <source>
        <dbReference type="ARBA" id="ARBA00007811"/>
    </source>
</evidence>
<dbReference type="GO" id="GO:0042761">
    <property type="term" value="P:very long-chain fatty acid biosynthetic process"/>
    <property type="evidence" value="ECO:0007669"/>
    <property type="project" value="TreeGrafter"/>
</dbReference>
<feature type="transmembrane region" description="Helical" evidence="14">
    <location>
        <begin position="152"/>
        <end position="174"/>
    </location>
</feature>
<dbReference type="UniPathway" id="UPA00094"/>
<evidence type="ECO:0000256" key="9">
    <source>
        <dbReference type="ARBA" id="ARBA00023098"/>
    </source>
</evidence>
<dbReference type="PANTHER" id="PTHR11035:SF3">
    <property type="entry name" value="VERY-LONG-CHAIN (3R)-3-HYDROXYACYL-COA DEHYDRATASE"/>
    <property type="match status" value="1"/>
</dbReference>
<feature type="transmembrane region" description="Helical" evidence="14">
    <location>
        <begin position="23"/>
        <end position="42"/>
    </location>
</feature>
<evidence type="ECO:0000256" key="2">
    <source>
        <dbReference type="ARBA" id="ARBA00005194"/>
    </source>
</evidence>
<evidence type="ECO:0000256" key="5">
    <source>
        <dbReference type="ARBA" id="ARBA00022516"/>
    </source>
</evidence>
<dbReference type="AlphaFoldDB" id="A0A023B618"/>
<comment type="pathway">
    <text evidence="2">Lipid metabolism; fatty acid biosynthesis.</text>
</comment>
<evidence type="ECO:0000256" key="12">
    <source>
        <dbReference type="ARBA" id="ARBA00023239"/>
    </source>
</evidence>
<evidence type="ECO:0000256" key="14">
    <source>
        <dbReference type="SAM" id="Phobius"/>
    </source>
</evidence>
<feature type="transmembrane region" description="Helical" evidence="14">
    <location>
        <begin position="105"/>
        <end position="131"/>
    </location>
</feature>
<dbReference type="GO" id="GO:0030148">
    <property type="term" value="P:sphingolipid biosynthetic process"/>
    <property type="evidence" value="ECO:0007669"/>
    <property type="project" value="TreeGrafter"/>
</dbReference>
<proteinExistence type="inferred from homology"/>
<evidence type="ECO:0000256" key="4">
    <source>
        <dbReference type="ARBA" id="ARBA00013122"/>
    </source>
</evidence>
<comment type="catalytic activity">
    <reaction evidence="13">
        <text>a very-long-chain (3R)-3-hydroxyacyl-CoA = a very-long-chain (2E)-enoyl-CoA + H2O</text>
        <dbReference type="Rhea" id="RHEA:45812"/>
        <dbReference type="ChEBI" id="CHEBI:15377"/>
        <dbReference type="ChEBI" id="CHEBI:83728"/>
        <dbReference type="ChEBI" id="CHEBI:85440"/>
        <dbReference type="EC" id="4.2.1.134"/>
    </reaction>
</comment>